<evidence type="ECO:0000256" key="1">
    <source>
        <dbReference type="SAM" id="MobiDB-lite"/>
    </source>
</evidence>
<feature type="compositionally biased region" description="Polar residues" evidence="1">
    <location>
        <begin position="167"/>
        <end position="176"/>
    </location>
</feature>
<reference evidence="3 4" key="1">
    <citation type="submission" date="2020-10" db="EMBL/GenBank/DDBJ databases">
        <title>Complete genome sequence of Corynebacterium massiliense DSM 45435, type strain of Corynebacterium massiliense.</title>
        <authorList>
            <person name="Busche T."/>
            <person name="Kalinowski J."/>
            <person name="Ruckert C."/>
        </authorList>
    </citation>
    <scope>NUCLEOTIDE SEQUENCE [LARGE SCALE GENOMIC DNA]</scope>
    <source>
        <strain evidence="3 4">DSM 45435</strain>
    </source>
</reference>
<feature type="transmembrane region" description="Helical" evidence="2">
    <location>
        <begin position="65"/>
        <end position="85"/>
    </location>
</feature>
<feature type="compositionally biased region" description="Basic and acidic residues" evidence="1">
    <location>
        <begin position="185"/>
        <end position="202"/>
    </location>
</feature>
<feature type="region of interest" description="Disordered" evidence="1">
    <location>
        <begin position="167"/>
        <end position="202"/>
    </location>
</feature>
<dbReference type="EMBL" id="CP063189">
    <property type="protein sequence ID" value="WCZ32696.1"/>
    <property type="molecule type" value="Genomic_DNA"/>
</dbReference>
<name>A0ABY7U8I1_9CORY</name>
<evidence type="ECO:0000256" key="2">
    <source>
        <dbReference type="SAM" id="Phobius"/>
    </source>
</evidence>
<evidence type="ECO:0000313" key="4">
    <source>
        <dbReference type="Proteomes" id="UP001220064"/>
    </source>
</evidence>
<keyword evidence="4" id="KW-1185">Reference proteome</keyword>
<dbReference type="Proteomes" id="UP001220064">
    <property type="component" value="Chromosome"/>
</dbReference>
<feature type="transmembrane region" description="Helical" evidence="2">
    <location>
        <begin position="92"/>
        <end position="111"/>
    </location>
</feature>
<organism evidence="3 4">
    <name type="scientific">Corynebacterium massiliense DSM 45435</name>
    <dbReference type="NCBI Taxonomy" id="1121364"/>
    <lineage>
        <taxon>Bacteria</taxon>
        <taxon>Bacillati</taxon>
        <taxon>Actinomycetota</taxon>
        <taxon>Actinomycetes</taxon>
        <taxon>Mycobacteriales</taxon>
        <taxon>Corynebacteriaceae</taxon>
        <taxon>Corynebacterium</taxon>
    </lineage>
</organism>
<feature type="transmembrane region" description="Helical" evidence="2">
    <location>
        <begin position="23"/>
        <end position="41"/>
    </location>
</feature>
<keyword evidence="2" id="KW-0812">Transmembrane</keyword>
<dbReference type="RefSeq" id="WP_033399377.1">
    <property type="nucleotide sequence ID" value="NZ_ATVG01000001.1"/>
</dbReference>
<keyword evidence="2" id="KW-1133">Transmembrane helix</keyword>
<keyword evidence="2" id="KW-0472">Membrane</keyword>
<proteinExistence type="predicted"/>
<sequence>MVDSAARRERDVARTMELGGQKATLWVSVVAFLGFLVFPYAGGQPGFQVVFHTGDIGIERTPFDMIFSILLTVGVGVLTTLTVLTRRATPGLIAWMMVTVAAANCLFILWLRGSSEFNVQIGFVCGLVSAFLATFAYSFVALRRSPAQREAEQHARAQAGQLDAVGQLQNSASAAKQQEDNPLLVDDRRAKAREAERRSTER</sequence>
<accession>A0ABY7U8I1</accession>
<gene>
    <name evidence="3" type="ORF">CMASS_06310</name>
</gene>
<feature type="transmembrane region" description="Helical" evidence="2">
    <location>
        <begin position="117"/>
        <end position="140"/>
    </location>
</feature>
<protein>
    <submittedName>
        <fullName evidence="3">Uncharacterized protein</fullName>
    </submittedName>
</protein>
<evidence type="ECO:0000313" key="3">
    <source>
        <dbReference type="EMBL" id="WCZ32696.1"/>
    </source>
</evidence>